<feature type="transmembrane region" description="Helical" evidence="6">
    <location>
        <begin position="186"/>
        <end position="205"/>
    </location>
</feature>
<gene>
    <name evidence="7" type="ORF">E2I14_18325</name>
</gene>
<dbReference type="AlphaFoldDB" id="A0A4R5VQR9"/>
<dbReference type="PANTHER" id="PTHR30086:SF20">
    <property type="entry name" value="ARGININE EXPORTER PROTEIN ARGO-RELATED"/>
    <property type="match status" value="1"/>
</dbReference>
<name>A0A4R5VQR9_9BURK</name>
<reference evidence="7 8" key="1">
    <citation type="submission" date="2019-03" db="EMBL/GenBank/DDBJ databases">
        <title>Sapientia aquatica gen. nov., sp. nov., isolated from a crater lake.</title>
        <authorList>
            <person name="Felfoldi T."/>
            <person name="Szabo A."/>
            <person name="Toth E."/>
            <person name="Schumann P."/>
            <person name="Keki Z."/>
            <person name="Marialigeti K."/>
            <person name="Mathe I."/>
        </authorList>
    </citation>
    <scope>NUCLEOTIDE SEQUENCE [LARGE SCALE GENOMIC DNA]</scope>
    <source>
        <strain evidence="7 8">SA-152</strain>
    </source>
</reference>
<feature type="transmembrane region" description="Helical" evidence="6">
    <location>
        <begin position="115"/>
        <end position="136"/>
    </location>
</feature>
<evidence type="ECO:0000256" key="4">
    <source>
        <dbReference type="ARBA" id="ARBA00022989"/>
    </source>
</evidence>
<dbReference type="OrthoDB" id="9804822at2"/>
<feature type="transmembrane region" description="Helical" evidence="6">
    <location>
        <begin position="6"/>
        <end position="29"/>
    </location>
</feature>
<keyword evidence="4 6" id="KW-1133">Transmembrane helix</keyword>
<dbReference type="PANTHER" id="PTHR30086">
    <property type="entry name" value="ARGININE EXPORTER PROTEIN ARGO"/>
    <property type="match status" value="1"/>
</dbReference>
<dbReference type="EMBL" id="SMYL01000018">
    <property type="protein sequence ID" value="TDK60045.1"/>
    <property type="molecule type" value="Genomic_DNA"/>
</dbReference>
<evidence type="ECO:0000256" key="5">
    <source>
        <dbReference type="ARBA" id="ARBA00023136"/>
    </source>
</evidence>
<dbReference type="GO" id="GO:0015171">
    <property type="term" value="F:amino acid transmembrane transporter activity"/>
    <property type="evidence" value="ECO:0007669"/>
    <property type="project" value="TreeGrafter"/>
</dbReference>
<keyword evidence="2" id="KW-1003">Cell membrane</keyword>
<keyword evidence="8" id="KW-1185">Reference proteome</keyword>
<evidence type="ECO:0000256" key="2">
    <source>
        <dbReference type="ARBA" id="ARBA00022475"/>
    </source>
</evidence>
<feature type="transmembrane region" description="Helical" evidence="6">
    <location>
        <begin position="148"/>
        <end position="171"/>
    </location>
</feature>
<comment type="caution">
    <text evidence="7">The sequence shown here is derived from an EMBL/GenBank/DDBJ whole genome shotgun (WGS) entry which is preliminary data.</text>
</comment>
<keyword evidence="3 6" id="KW-0812">Transmembrane</keyword>
<accession>A0A4R5VQR9</accession>
<protein>
    <submittedName>
        <fullName evidence="7">LysE family translocator</fullName>
    </submittedName>
</protein>
<dbReference type="InterPro" id="IPR001123">
    <property type="entry name" value="LeuE-type"/>
</dbReference>
<sequence>MNIMSSTTLVVFISVIFVLCISPGPNMLLALANGMNSGLRVALFGILGANFGSAILISLVAIGLGSLLTASLELFNILKIVGALYLAWMAYQLWVTKTVPIIVKAQAAQSSRKTFIRAATVSVTNPKGILFLSVFLPQFINTSAPLMPQYLILGSLLIGMDALMMLGYVFLGRRAASLLTSNSLRLLNRICAAIMGVLAIGLASFSRS</sequence>
<organism evidence="7 8">
    <name type="scientific">Sapientia aquatica</name>
    <dbReference type="NCBI Taxonomy" id="1549640"/>
    <lineage>
        <taxon>Bacteria</taxon>
        <taxon>Pseudomonadati</taxon>
        <taxon>Pseudomonadota</taxon>
        <taxon>Betaproteobacteria</taxon>
        <taxon>Burkholderiales</taxon>
        <taxon>Oxalobacteraceae</taxon>
        <taxon>Sapientia</taxon>
    </lineage>
</organism>
<feature type="transmembrane region" description="Helical" evidence="6">
    <location>
        <begin position="41"/>
        <end position="68"/>
    </location>
</feature>
<dbReference type="Pfam" id="PF01810">
    <property type="entry name" value="LysE"/>
    <property type="match status" value="1"/>
</dbReference>
<dbReference type="PIRSF" id="PIRSF006324">
    <property type="entry name" value="LeuE"/>
    <property type="match status" value="1"/>
</dbReference>
<evidence type="ECO:0000256" key="3">
    <source>
        <dbReference type="ARBA" id="ARBA00022692"/>
    </source>
</evidence>
<evidence type="ECO:0000256" key="6">
    <source>
        <dbReference type="SAM" id="Phobius"/>
    </source>
</evidence>
<dbReference type="GO" id="GO:0005886">
    <property type="term" value="C:plasma membrane"/>
    <property type="evidence" value="ECO:0007669"/>
    <property type="project" value="UniProtKB-SubCell"/>
</dbReference>
<feature type="transmembrane region" description="Helical" evidence="6">
    <location>
        <begin position="74"/>
        <end position="94"/>
    </location>
</feature>
<proteinExistence type="predicted"/>
<keyword evidence="5 6" id="KW-0472">Membrane</keyword>
<evidence type="ECO:0000313" key="7">
    <source>
        <dbReference type="EMBL" id="TDK60045.1"/>
    </source>
</evidence>
<evidence type="ECO:0000313" key="8">
    <source>
        <dbReference type="Proteomes" id="UP000294829"/>
    </source>
</evidence>
<comment type="subcellular location">
    <subcellularLocation>
        <location evidence="1">Cell membrane</location>
        <topology evidence="1">Multi-pass membrane protein</topology>
    </subcellularLocation>
</comment>
<evidence type="ECO:0000256" key="1">
    <source>
        <dbReference type="ARBA" id="ARBA00004651"/>
    </source>
</evidence>
<dbReference type="Proteomes" id="UP000294829">
    <property type="component" value="Unassembled WGS sequence"/>
</dbReference>